<dbReference type="InterPro" id="IPR036179">
    <property type="entry name" value="Ig-like_dom_sf"/>
</dbReference>
<dbReference type="PANTHER" id="PTHR15264:SF2">
    <property type="entry name" value="PROGRAMMED CELL DEATH PROTEIN 1"/>
    <property type="match status" value="1"/>
</dbReference>
<dbReference type="Proteomes" id="UP000189704">
    <property type="component" value="Unplaced"/>
</dbReference>
<feature type="compositionally biased region" description="Basic and acidic residues" evidence="1">
    <location>
        <begin position="331"/>
        <end position="342"/>
    </location>
</feature>
<dbReference type="InterPro" id="IPR042379">
    <property type="entry name" value="PDCD1"/>
</dbReference>
<dbReference type="KEGG" id="csyr:103265416"/>
<gene>
    <name evidence="5" type="primary">PDCD1</name>
</gene>
<keyword evidence="2" id="KW-0472">Membrane</keyword>
<sequence length="342" mass="36873">MRIPQVPWPVVWAVLQLGWRPGRLLGLPNGPWRPLTFTPAQLSVPEGANATFTCSFSHASGKFVLNLYRMSPSNQTYKLAAYPEDRIQPDPKNCSQPDRDRHFRVTPLPNGRDFHMSVVAVRLNDSGIYLCGAISLAPNTQIKESPHAKLTVTEKVSELPTAHPSPSPSPAGQIQGLVVSVTSVLVGVLVLLLLAWVLATTCPRATQGHISGQHERAFDCAPCAMSPGANRWVLPSEFLVHLGILTLTLGPGTGGTSNADQPLKEASSAGPVFSVDYEELDFQAREKTPEPSVPCDPEPTEYATIVFPSTLGVLSPGRRVSADSPGGPRPPRTEDGHCSWPF</sequence>
<dbReference type="STRING" id="1868482.ENSTSYP00000029165"/>
<protein>
    <submittedName>
        <fullName evidence="5">Programmed cell death protein 1</fullName>
    </submittedName>
</protein>
<accession>A0A1U7U7M9</accession>
<dbReference type="SMART" id="SM00409">
    <property type="entry name" value="IG"/>
    <property type="match status" value="1"/>
</dbReference>
<evidence type="ECO:0000256" key="2">
    <source>
        <dbReference type="SAM" id="Phobius"/>
    </source>
</evidence>
<dbReference type="Pfam" id="PF07686">
    <property type="entry name" value="V-set"/>
    <property type="match status" value="1"/>
</dbReference>
<keyword evidence="4" id="KW-1185">Reference proteome</keyword>
<dbReference type="RefSeq" id="XP_008061277.1">
    <property type="nucleotide sequence ID" value="XM_008063086.1"/>
</dbReference>
<organism evidence="4 5">
    <name type="scientific">Carlito syrichta</name>
    <name type="common">Philippine tarsier</name>
    <name type="synonym">Tarsius syrichta</name>
    <dbReference type="NCBI Taxonomy" id="1868482"/>
    <lineage>
        <taxon>Eukaryota</taxon>
        <taxon>Metazoa</taxon>
        <taxon>Chordata</taxon>
        <taxon>Craniata</taxon>
        <taxon>Vertebrata</taxon>
        <taxon>Euteleostomi</taxon>
        <taxon>Mammalia</taxon>
        <taxon>Eutheria</taxon>
        <taxon>Euarchontoglires</taxon>
        <taxon>Primates</taxon>
        <taxon>Haplorrhini</taxon>
        <taxon>Tarsiiformes</taxon>
        <taxon>Tarsiidae</taxon>
        <taxon>Carlito</taxon>
    </lineage>
</organism>
<feature type="transmembrane region" description="Helical" evidence="2">
    <location>
        <begin position="177"/>
        <end position="199"/>
    </location>
</feature>
<dbReference type="InterPro" id="IPR013106">
    <property type="entry name" value="Ig_V-set"/>
</dbReference>
<dbReference type="OrthoDB" id="9940233at2759"/>
<dbReference type="InterPro" id="IPR013783">
    <property type="entry name" value="Ig-like_fold"/>
</dbReference>
<dbReference type="Gene3D" id="2.60.40.10">
    <property type="entry name" value="Immunoglobulins"/>
    <property type="match status" value="1"/>
</dbReference>
<dbReference type="AlphaFoldDB" id="A0A1U7U7M9"/>
<dbReference type="SUPFAM" id="SSF48726">
    <property type="entry name" value="Immunoglobulin"/>
    <property type="match status" value="1"/>
</dbReference>
<keyword evidence="2" id="KW-0812">Transmembrane</keyword>
<dbReference type="PANTHER" id="PTHR15264">
    <property type="entry name" value="PROGRAMMED CELL DEATH PROTEIN 1"/>
    <property type="match status" value="1"/>
</dbReference>
<proteinExistence type="predicted"/>
<evidence type="ECO:0000256" key="1">
    <source>
        <dbReference type="SAM" id="MobiDB-lite"/>
    </source>
</evidence>
<evidence type="ECO:0000313" key="5">
    <source>
        <dbReference type="RefSeq" id="XP_008061277.1"/>
    </source>
</evidence>
<dbReference type="InterPro" id="IPR003599">
    <property type="entry name" value="Ig_sub"/>
</dbReference>
<dbReference type="GeneID" id="103265416"/>
<reference evidence="5" key="1">
    <citation type="submission" date="2025-08" db="UniProtKB">
        <authorList>
            <consortium name="RefSeq"/>
        </authorList>
    </citation>
    <scope>IDENTIFICATION</scope>
</reference>
<dbReference type="GO" id="GO:0009897">
    <property type="term" value="C:external side of plasma membrane"/>
    <property type="evidence" value="ECO:0007669"/>
    <property type="project" value="TreeGrafter"/>
</dbReference>
<evidence type="ECO:0000259" key="3">
    <source>
        <dbReference type="SMART" id="SM00409"/>
    </source>
</evidence>
<feature type="region of interest" description="Disordered" evidence="1">
    <location>
        <begin position="314"/>
        <end position="342"/>
    </location>
</feature>
<keyword evidence="2" id="KW-1133">Transmembrane helix</keyword>
<dbReference type="GO" id="GO:0050777">
    <property type="term" value="P:negative regulation of immune response"/>
    <property type="evidence" value="ECO:0007669"/>
    <property type="project" value="InterPro"/>
</dbReference>
<name>A0A1U7U7M9_CARSF</name>
<dbReference type="CTD" id="5133"/>
<dbReference type="CDD" id="cd16088">
    <property type="entry name" value="IgV_PD1"/>
    <property type="match status" value="1"/>
</dbReference>
<dbReference type="GO" id="GO:0070234">
    <property type="term" value="P:positive regulation of T cell apoptotic process"/>
    <property type="evidence" value="ECO:0007669"/>
    <property type="project" value="TreeGrafter"/>
</dbReference>
<feature type="domain" description="Immunoglobulin" evidence="3">
    <location>
        <begin position="39"/>
        <end position="153"/>
    </location>
</feature>
<evidence type="ECO:0000313" key="4">
    <source>
        <dbReference type="Proteomes" id="UP000189704"/>
    </source>
</evidence>